<evidence type="ECO:0000313" key="3">
    <source>
        <dbReference type="Proteomes" id="UP000265515"/>
    </source>
</evidence>
<feature type="region of interest" description="Disordered" evidence="1">
    <location>
        <begin position="601"/>
        <end position="675"/>
    </location>
</feature>
<sequence>MNHRQPEHEPLEHFQTPLADRLLRHRFNEERQLRYDIKQVNVPAPGVADLAAYSLLCDRLTYAGVYVDVTQLPGRETTRVFIEFLALQVAPNFVHSVATFIGDLTILPQPNREPGPYPMREFSEYLVELTDVEPLPFADEDAWELHRALYKSVALGMFRFFVDHEDHCIGEHFVVYYVITRPKPAEKEGTVALYPFAQLQTIDPGLLELIHLELLSIAQVIVREEEEIQPRVRTATAPRRTYNAVVISDYIAQRAERLEDFPEERPLRPPSSYSRPAPPKAPKKTPKRKRRHPSPGAQGSRIGGGEEVIQPARAATLVKEIVVPSPPFLRVPISILMESGHHHQQQPEEEAEWDFRIPYPDPTSSRDLSVPASHPGVPRSLTLVVPPSRTVHRTEVDFMVEPATIRLEAIAGAPHPDPAWEPYLTPLFKGVLRRDWLGRSSTRPGSAWTSRQCQQREAGTTRESFTTLLEEGVDNAATELVDLDFGLCSGSGVSGPIHGGGLVGAPTFGGGSSRVGGPTNGCRPLVSSSMGAGPLGESSRAMTPTRPSVSSPAMRQRATASAAINDGTPPEDIGRQVWENCRQQMWRAAAENITTGVSRLRVGSNVDADDSRRASGDESPDSRYEDDAEDGEGLEIRPVAARGGPRGGRGRQQRGESRGGRGSKAPLGDKGGKHPAWSVEEMLKLAQAKRDQQAHFEGMPHNYDRMRNREWKLLDLQKRLAEVGVNRATDHIGKKWDNVFQQYKKVQRYQNMFGGKNFFTLTPCNESGRGLQLLNG</sequence>
<evidence type="ECO:0000313" key="2">
    <source>
        <dbReference type="EMBL" id="GBG85648.1"/>
    </source>
</evidence>
<dbReference type="Proteomes" id="UP000265515">
    <property type="component" value="Unassembled WGS sequence"/>
</dbReference>
<accession>A0A388LTI6</accession>
<dbReference type="EMBL" id="BFEA01000528">
    <property type="protein sequence ID" value="GBG85648.1"/>
    <property type="molecule type" value="Genomic_DNA"/>
</dbReference>
<dbReference type="Gramene" id="GBG85648">
    <property type="protein sequence ID" value="GBG85648"/>
    <property type="gene ID" value="CBR_g40377"/>
</dbReference>
<feature type="region of interest" description="Disordered" evidence="1">
    <location>
        <begin position="258"/>
        <end position="306"/>
    </location>
</feature>
<name>A0A388LTI6_CHABU</name>
<reference evidence="2 3" key="1">
    <citation type="journal article" date="2018" name="Cell">
        <title>The Chara Genome: Secondary Complexity and Implications for Plant Terrestrialization.</title>
        <authorList>
            <person name="Nishiyama T."/>
            <person name="Sakayama H."/>
            <person name="Vries J.D."/>
            <person name="Buschmann H."/>
            <person name="Saint-Marcoux D."/>
            <person name="Ullrich K.K."/>
            <person name="Haas F.B."/>
            <person name="Vanderstraeten L."/>
            <person name="Becker D."/>
            <person name="Lang D."/>
            <person name="Vosolsobe S."/>
            <person name="Rombauts S."/>
            <person name="Wilhelmsson P.K.I."/>
            <person name="Janitza P."/>
            <person name="Kern R."/>
            <person name="Heyl A."/>
            <person name="Rumpler F."/>
            <person name="Villalobos L.I.A.C."/>
            <person name="Clay J.M."/>
            <person name="Skokan R."/>
            <person name="Toyoda A."/>
            <person name="Suzuki Y."/>
            <person name="Kagoshima H."/>
            <person name="Schijlen E."/>
            <person name="Tajeshwar N."/>
            <person name="Catarino B."/>
            <person name="Hetherington A.J."/>
            <person name="Saltykova A."/>
            <person name="Bonnot C."/>
            <person name="Breuninger H."/>
            <person name="Symeonidi A."/>
            <person name="Radhakrishnan G.V."/>
            <person name="Van Nieuwerburgh F."/>
            <person name="Deforce D."/>
            <person name="Chang C."/>
            <person name="Karol K.G."/>
            <person name="Hedrich R."/>
            <person name="Ulvskov P."/>
            <person name="Glockner G."/>
            <person name="Delwiche C.F."/>
            <person name="Petrasek J."/>
            <person name="Van de Peer Y."/>
            <person name="Friml J."/>
            <person name="Beilby M."/>
            <person name="Dolan L."/>
            <person name="Kohara Y."/>
            <person name="Sugano S."/>
            <person name="Fujiyama A."/>
            <person name="Delaux P.-M."/>
            <person name="Quint M."/>
            <person name="TheiBen G."/>
            <person name="Hagemann M."/>
            <person name="Harholt J."/>
            <person name="Dunand C."/>
            <person name="Zachgo S."/>
            <person name="Langdale J."/>
            <person name="Maumus F."/>
            <person name="Straeten D.V.D."/>
            <person name="Gould S.B."/>
            <person name="Rensing S.A."/>
        </authorList>
    </citation>
    <scope>NUCLEOTIDE SEQUENCE [LARGE SCALE GENOMIC DNA]</scope>
    <source>
        <strain evidence="2 3">S276</strain>
    </source>
</reference>
<dbReference type="AlphaFoldDB" id="A0A388LTI6"/>
<protein>
    <recommendedName>
        <fullName evidence="4">Myb-like domain-containing protein</fullName>
    </recommendedName>
</protein>
<feature type="compositionally biased region" description="Basic residues" evidence="1">
    <location>
        <begin position="281"/>
        <end position="293"/>
    </location>
</feature>
<feature type="region of interest" description="Disordered" evidence="1">
    <location>
        <begin position="529"/>
        <end position="574"/>
    </location>
</feature>
<keyword evidence="3" id="KW-1185">Reference proteome</keyword>
<feature type="region of interest" description="Disordered" evidence="1">
    <location>
        <begin position="440"/>
        <end position="459"/>
    </location>
</feature>
<proteinExistence type="predicted"/>
<dbReference type="Gene3D" id="1.10.10.60">
    <property type="entry name" value="Homeodomain-like"/>
    <property type="match status" value="1"/>
</dbReference>
<evidence type="ECO:0000256" key="1">
    <source>
        <dbReference type="SAM" id="MobiDB-lite"/>
    </source>
</evidence>
<feature type="compositionally biased region" description="Basic and acidic residues" evidence="1">
    <location>
        <begin position="258"/>
        <end position="267"/>
    </location>
</feature>
<organism evidence="2 3">
    <name type="scientific">Chara braunii</name>
    <name type="common">Braun's stonewort</name>
    <dbReference type="NCBI Taxonomy" id="69332"/>
    <lineage>
        <taxon>Eukaryota</taxon>
        <taxon>Viridiplantae</taxon>
        <taxon>Streptophyta</taxon>
        <taxon>Charophyceae</taxon>
        <taxon>Charales</taxon>
        <taxon>Characeae</taxon>
        <taxon>Chara</taxon>
    </lineage>
</organism>
<feature type="compositionally biased region" description="Polar residues" evidence="1">
    <location>
        <begin position="540"/>
        <end position="553"/>
    </location>
</feature>
<evidence type="ECO:0008006" key="4">
    <source>
        <dbReference type="Google" id="ProtNLM"/>
    </source>
</evidence>
<comment type="caution">
    <text evidence="2">The sequence shown here is derived from an EMBL/GenBank/DDBJ whole genome shotgun (WGS) entry which is preliminary data.</text>
</comment>
<gene>
    <name evidence="2" type="ORF">CBR_g40377</name>
</gene>
<feature type="compositionally biased region" description="Basic and acidic residues" evidence="1">
    <location>
        <begin position="609"/>
        <end position="625"/>
    </location>
</feature>